<dbReference type="OrthoDB" id="9792137at2"/>
<dbReference type="AlphaFoldDB" id="A0A1C0YU29"/>
<dbReference type="GO" id="GO:0008684">
    <property type="term" value="F:2-oxopent-4-enoate hydratase activity"/>
    <property type="evidence" value="ECO:0007669"/>
    <property type="project" value="TreeGrafter"/>
</dbReference>
<dbReference type="RefSeq" id="WP_066464504.1">
    <property type="nucleotide sequence ID" value="NZ_MATO01000035.1"/>
</dbReference>
<evidence type="ECO:0000259" key="2">
    <source>
        <dbReference type="Pfam" id="PF01557"/>
    </source>
</evidence>
<dbReference type="InterPro" id="IPR011234">
    <property type="entry name" value="Fumarylacetoacetase-like_C"/>
</dbReference>
<sequence>MVLATNVKEEITNILFEAEKERREIKKFVDDYPELTIDVAYDIQEALIAKKMAAEQTRISGWKLGLTSKAKQQMMGVHEPSYGVLLENMALTPSEPISMKPFIHAKIEPEIAFVLKEDLTGPVVTVADVIAATDYVTAAMEIIDSRYLNFNFTLPDVIADNSSSSRYVLSTERHVIEEIDLELMGCVFKKDDDVLATTTAASVMGNPARAVAWMANKLLARGQKVQAGDVVLSGALTGAETIVAGSTYSVSFDGLTGFTVSFIEEKE</sequence>
<keyword evidence="1" id="KW-0456">Lyase</keyword>
<feature type="domain" description="Fumarylacetoacetase-like C-terminal" evidence="2">
    <location>
        <begin position="78"/>
        <end position="256"/>
    </location>
</feature>
<evidence type="ECO:0000313" key="4">
    <source>
        <dbReference type="Proteomes" id="UP000093482"/>
    </source>
</evidence>
<evidence type="ECO:0000313" key="3">
    <source>
        <dbReference type="EMBL" id="OCS90634.1"/>
    </source>
</evidence>
<evidence type="ECO:0000256" key="1">
    <source>
        <dbReference type="ARBA" id="ARBA00023239"/>
    </source>
</evidence>
<dbReference type="PANTHER" id="PTHR30143:SF0">
    <property type="entry name" value="2-KETO-4-PENTENOATE HYDRATASE"/>
    <property type="match status" value="1"/>
</dbReference>
<reference evidence="3 4" key="1">
    <citation type="submission" date="2016-07" db="EMBL/GenBank/DDBJ databases">
        <title>Caryophanon latum genome sequencing.</title>
        <authorList>
            <person name="Verma A."/>
            <person name="Pal Y."/>
            <person name="Krishnamurthi S."/>
        </authorList>
    </citation>
    <scope>NUCLEOTIDE SEQUENCE [LARGE SCALE GENOMIC DNA]</scope>
    <source>
        <strain evidence="3 4">DSM 14151</strain>
    </source>
</reference>
<dbReference type="Proteomes" id="UP000093482">
    <property type="component" value="Unassembled WGS sequence"/>
</dbReference>
<name>A0A1C0YU29_9BACL</name>
<dbReference type="InterPro" id="IPR036663">
    <property type="entry name" value="Fumarylacetoacetase_C_sf"/>
</dbReference>
<dbReference type="SUPFAM" id="SSF56529">
    <property type="entry name" value="FAH"/>
    <property type="match status" value="1"/>
</dbReference>
<keyword evidence="4" id="KW-1185">Reference proteome</keyword>
<organism evidence="3 4">
    <name type="scientific">Caryophanon latum</name>
    <dbReference type="NCBI Taxonomy" id="33977"/>
    <lineage>
        <taxon>Bacteria</taxon>
        <taxon>Bacillati</taxon>
        <taxon>Bacillota</taxon>
        <taxon>Bacilli</taxon>
        <taxon>Bacillales</taxon>
        <taxon>Caryophanaceae</taxon>
        <taxon>Caryophanon</taxon>
    </lineage>
</organism>
<accession>A0A1C0YU29</accession>
<dbReference type="Gene3D" id="3.90.850.10">
    <property type="entry name" value="Fumarylacetoacetase-like, C-terminal domain"/>
    <property type="match status" value="1"/>
</dbReference>
<dbReference type="PANTHER" id="PTHR30143">
    <property type="entry name" value="ACID HYDRATASE"/>
    <property type="match status" value="1"/>
</dbReference>
<protein>
    <submittedName>
        <fullName evidence="3">4-oxalocrotonate decarboxylase</fullName>
    </submittedName>
</protein>
<dbReference type="EMBL" id="MATO01000035">
    <property type="protein sequence ID" value="OCS90634.1"/>
    <property type="molecule type" value="Genomic_DNA"/>
</dbReference>
<dbReference type="InterPro" id="IPR050772">
    <property type="entry name" value="Hydratase-Decarb/MhpD_sf"/>
</dbReference>
<dbReference type="Pfam" id="PF01557">
    <property type="entry name" value="FAA_hydrolase"/>
    <property type="match status" value="1"/>
</dbReference>
<proteinExistence type="predicted"/>
<dbReference type="GO" id="GO:0005737">
    <property type="term" value="C:cytoplasm"/>
    <property type="evidence" value="ECO:0007669"/>
    <property type="project" value="TreeGrafter"/>
</dbReference>
<gene>
    <name evidence="3" type="ORF">A6K76_10830</name>
</gene>
<comment type="caution">
    <text evidence="3">The sequence shown here is derived from an EMBL/GenBank/DDBJ whole genome shotgun (WGS) entry which is preliminary data.</text>
</comment>